<gene>
    <name evidence="1" type="ORF">ACFQ16_23535</name>
</gene>
<dbReference type="EMBL" id="JBHTIW010000024">
    <property type="protein sequence ID" value="MFD0922730.1"/>
    <property type="molecule type" value="Genomic_DNA"/>
</dbReference>
<keyword evidence="2" id="KW-1185">Reference proteome</keyword>
<organism evidence="1 2">
    <name type="scientific">Saccharopolyspora rosea</name>
    <dbReference type="NCBI Taxonomy" id="524884"/>
    <lineage>
        <taxon>Bacteria</taxon>
        <taxon>Bacillati</taxon>
        <taxon>Actinomycetota</taxon>
        <taxon>Actinomycetes</taxon>
        <taxon>Pseudonocardiales</taxon>
        <taxon>Pseudonocardiaceae</taxon>
        <taxon>Saccharopolyspora</taxon>
    </lineage>
</organism>
<name>A0ABW3G111_9PSEU</name>
<evidence type="ECO:0000313" key="1">
    <source>
        <dbReference type="EMBL" id="MFD0922730.1"/>
    </source>
</evidence>
<sequence>MGKLSATLEALGKLASELSGAVAEMQDSFPADPTTYLRSEGYLSELRATAESAGLSVFEEDGRLLCPPAVVRVRAEHAALEVDGERDHRLRPSVVVQSLADHQRSRPKFRYAAFFNSILDAYDLIVAQRGARAGSVVRLVDIWRLLTLLPGQDKEYTKQEFTRDLYLLDDSGITGTMRTDRKLRWCASTGTRGNGVLSTVGRDGRRRQYWGVSFVEPAA</sequence>
<comment type="caution">
    <text evidence="1">The sequence shown here is derived from an EMBL/GenBank/DDBJ whole genome shotgun (WGS) entry which is preliminary data.</text>
</comment>
<dbReference type="Proteomes" id="UP001597018">
    <property type="component" value="Unassembled WGS sequence"/>
</dbReference>
<proteinExistence type="predicted"/>
<dbReference type="RefSeq" id="WP_263247589.1">
    <property type="nucleotide sequence ID" value="NZ_BAABLT010000038.1"/>
</dbReference>
<protein>
    <submittedName>
        <fullName evidence="1">Uncharacterized protein</fullName>
    </submittedName>
</protein>
<accession>A0ABW3G111</accession>
<evidence type="ECO:0000313" key="2">
    <source>
        <dbReference type="Proteomes" id="UP001597018"/>
    </source>
</evidence>
<reference evidence="2" key="1">
    <citation type="journal article" date="2019" name="Int. J. Syst. Evol. Microbiol.">
        <title>The Global Catalogue of Microorganisms (GCM) 10K type strain sequencing project: providing services to taxonomists for standard genome sequencing and annotation.</title>
        <authorList>
            <consortium name="The Broad Institute Genomics Platform"/>
            <consortium name="The Broad Institute Genome Sequencing Center for Infectious Disease"/>
            <person name="Wu L."/>
            <person name="Ma J."/>
        </authorList>
    </citation>
    <scope>NUCLEOTIDE SEQUENCE [LARGE SCALE GENOMIC DNA]</scope>
    <source>
        <strain evidence="2">CCUG 56401</strain>
    </source>
</reference>